<evidence type="ECO:0000256" key="16">
    <source>
        <dbReference type="ARBA" id="ARBA00023136"/>
    </source>
</evidence>
<keyword evidence="10" id="KW-0460">Magnesium</keyword>
<evidence type="ECO:0000256" key="15">
    <source>
        <dbReference type="ARBA" id="ARBA00023128"/>
    </source>
</evidence>
<keyword evidence="6 18" id="KW-0679">Respiratory chain</keyword>
<comment type="function">
    <text evidence="18">Component of the cytochrome c oxidase, the last enzyme in the mitochondrial electron transport chain which drives oxidative phosphorylation. The respiratory chain contains 3 multisubunit complexes succinate dehydrogenase (complex II, CII), ubiquinol-cytochrome c oxidoreductase (cytochrome b-c1 complex, complex III, CIII) and cytochrome c oxidase (complex IV, CIV), that cooperate to transfer electrons derived from NADH and succinate to molecular oxygen, creating an electrochemical gradient over the inner membrane that drives transmembrane transport and the ATP synthase. Cytochrome c oxidase is the component of the respiratory chain that catalyzes the reduction of oxygen to water. Electrons originating from reduced cytochrome c in the intermembrane space (IMS) are transferred via the dinuclear copper A center (CU(A)) of subunit 2 and heme A of subunit 1 to the active site in subunit 1, a binuclear center (BNC) formed by heme A3 and copper B (CU(B)). The BNC reduces molecular oxygen to 2 water molecules using 4 electrons from cytochrome c in the IMS and 4 protons from the mitochondrial matrix.</text>
</comment>
<dbReference type="InterPro" id="IPR034210">
    <property type="entry name" value="CcO_II_C"/>
</dbReference>
<evidence type="ECO:0000259" key="21">
    <source>
        <dbReference type="PROSITE" id="PS50999"/>
    </source>
</evidence>
<reference evidence="22" key="1">
    <citation type="submission" date="2018-01" db="EMBL/GenBank/DDBJ databases">
        <authorList>
            <person name="Gaut B.S."/>
            <person name="Morton B.R."/>
            <person name="Clegg M.T."/>
            <person name="Duvall M.R."/>
        </authorList>
    </citation>
    <scope>NUCLEOTIDE SEQUENCE</scope>
</reference>
<keyword evidence="7 18" id="KW-0812">Transmembrane</keyword>
<dbReference type="CDD" id="cd13912">
    <property type="entry name" value="CcO_II_C"/>
    <property type="match status" value="1"/>
</dbReference>
<evidence type="ECO:0000256" key="5">
    <source>
        <dbReference type="ARBA" id="ARBA00022448"/>
    </source>
</evidence>
<dbReference type="Pfam" id="PF02790">
    <property type="entry name" value="COX2_TM"/>
    <property type="match status" value="1"/>
</dbReference>
<dbReference type="GeneID" id="37625993"/>
<keyword evidence="12 18" id="KW-0249">Electron transport</keyword>
<feature type="domain" description="Cytochrome oxidase subunit II copper A binding" evidence="20">
    <location>
        <begin position="92"/>
        <end position="233"/>
    </location>
</feature>
<evidence type="ECO:0000256" key="10">
    <source>
        <dbReference type="ARBA" id="ARBA00022842"/>
    </source>
</evidence>
<feature type="transmembrane region" description="Helical" evidence="19">
    <location>
        <begin position="67"/>
        <end position="87"/>
    </location>
</feature>
<organism evidence="22">
    <name type="scientific">Vargula tsujii</name>
    <dbReference type="NCBI Taxonomy" id="335805"/>
    <lineage>
        <taxon>Eukaryota</taxon>
        <taxon>Metazoa</taxon>
        <taxon>Ecdysozoa</taxon>
        <taxon>Arthropoda</taxon>
        <taxon>Crustacea</taxon>
        <taxon>Oligostraca</taxon>
        <taxon>Ostracoda</taxon>
        <taxon>Myodocopa</taxon>
        <taxon>Myodocopida</taxon>
        <taxon>Cypridinoidea</taxon>
        <taxon>Cypridinidae</taxon>
        <taxon>Vargula</taxon>
    </lineage>
</organism>
<dbReference type="PROSITE" id="PS00078">
    <property type="entry name" value="COX2"/>
    <property type="match status" value="1"/>
</dbReference>
<evidence type="ECO:0000256" key="11">
    <source>
        <dbReference type="ARBA" id="ARBA00022967"/>
    </source>
</evidence>
<dbReference type="InterPro" id="IPR008972">
    <property type="entry name" value="Cupredoxin"/>
</dbReference>
<dbReference type="GO" id="GO:0004129">
    <property type="term" value="F:cytochrome-c oxidase activity"/>
    <property type="evidence" value="ECO:0007669"/>
    <property type="project" value="UniProtKB-EC"/>
</dbReference>
<dbReference type="PROSITE" id="PS50857">
    <property type="entry name" value="COX2_CUA"/>
    <property type="match status" value="1"/>
</dbReference>
<dbReference type="InterPro" id="IPR014222">
    <property type="entry name" value="Cyt_c_oxidase_su2"/>
</dbReference>
<dbReference type="PANTHER" id="PTHR22888">
    <property type="entry name" value="CYTOCHROME C OXIDASE, SUBUNIT II"/>
    <property type="match status" value="1"/>
</dbReference>
<gene>
    <name evidence="22" type="primary">cox2</name>
</gene>
<dbReference type="Pfam" id="PF00116">
    <property type="entry name" value="COX2"/>
    <property type="match status" value="1"/>
</dbReference>
<evidence type="ECO:0000256" key="17">
    <source>
        <dbReference type="ARBA" id="ARBA00049512"/>
    </source>
</evidence>
<comment type="catalytic activity">
    <reaction evidence="17">
        <text>4 Fe(II)-[cytochrome c] + O2 + 8 H(+)(in) = 4 Fe(III)-[cytochrome c] + 2 H2O + 4 H(+)(out)</text>
        <dbReference type="Rhea" id="RHEA:11436"/>
        <dbReference type="Rhea" id="RHEA-COMP:10350"/>
        <dbReference type="Rhea" id="RHEA-COMP:14399"/>
        <dbReference type="ChEBI" id="CHEBI:15377"/>
        <dbReference type="ChEBI" id="CHEBI:15378"/>
        <dbReference type="ChEBI" id="CHEBI:15379"/>
        <dbReference type="ChEBI" id="CHEBI:29033"/>
        <dbReference type="ChEBI" id="CHEBI:29034"/>
        <dbReference type="EC" id="7.1.1.9"/>
    </reaction>
    <physiologicalReaction direction="left-to-right" evidence="17">
        <dbReference type="Rhea" id="RHEA:11437"/>
    </physiologicalReaction>
</comment>
<protein>
    <recommendedName>
        <fullName evidence="4 18">Cytochrome c oxidase subunit 2</fullName>
    </recommendedName>
</protein>
<evidence type="ECO:0000256" key="4">
    <source>
        <dbReference type="ARBA" id="ARBA00015946"/>
    </source>
</evidence>
<feature type="domain" description="Cytochrome oxidase subunit II transmembrane region profile" evidence="21">
    <location>
        <begin position="1"/>
        <end position="91"/>
    </location>
</feature>
<evidence type="ECO:0000256" key="7">
    <source>
        <dbReference type="ARBA" id="ARBA00022692"/>
    </source>
</evidence>
<dbReference type="Gene3D" id="1.10.287.90">
    <property type="match status" value="1"/>
</dbReference>
<comment type="similarity">
    <text evidence="2 18">Belongs to the cytochrome c oxidase subunit 2 family.</text>
</comment>
<evidence type="ECO:0000256" key="6">
    <source>
        <dbReference type="ARBA" id="ARBA00022660"/>
    </source>
</evidence>
<dbReference type="RefSeq" id="YP_009512677.1">
    <property type="nucleotide sequence ID" value="NC_039175.1"/>
</dbReference>
<dbReference type="InterPro" id="IPR045187">
    <property type="entry name" value="CcO_II"/>
</dbReference>
<evidence type="ECO:0000256" key="2">
    <source>
        <dbReference type="ARBA" id="ARBA00007866"/>
    </source>
</evidence>
<comment type="subcellular location">
    <subcellularLocation>
        <location evidence="1 18">Mitochondrion inner membrane</location>
        <topology evidence="1 18">Multi-pass membrane protein</topology>
    </subcellularLocation>
</comment>
<evidence type="ECO:0000256" key="12">
    <source>
        <dbReference type="ARBA" id="ARBA00022982"/>
    </source>
</evidence>
<keyword evidence="16 18" id="KW-0472">Membrane</keyword>
<keyword evidence="8 18" id="KW-0479">Metal-binding</keyword>
<keyword evidence="14 18" id="KW-0186">Copper</keyword>
<sequence length="233" mass="26616">MSFWSQMGFPDAATPSMEYFAFFHGYAMSFVTLIFVLILYVSAIILTTRYTSRFLLEQQTLETMWTMAPVFILLLLAVPSLKMLYMVEELTSPQVTLKAIGHQWYWTYEYSIPNTDTPDYTTTTINFDSYMLPESSLLPQDFRNYEVDHRPLLPSNTQCRVLTTSTDVIHAWGVPSFGVKADALPGRINQIPVLINAPGIYYGSCMELCGTNHSFMPIVVEAHPTEEFAQWIN</sequence>
<dbReference type="GO" id="GO:0005507">
    <property type="term" value="F:copper ion binding"/>
    <property type="evidence" value="ECO:0007669"/>
    <property type="project" value="InterPro"/>
</dbReference>
<dbReference type="AlphaFoldDB" id="A0A345WJX6"/>
<name>A0A345WJX6_9CRUS</name>
<dbReference type="SUPFAM" id="SSF81464">
    <property type="entry name" value="Cytochrome c oxidase subunit II-like, transmembrane region"/>
    <property type="match status" value="1"/>
</dbReference>
<dbReference type="SUPFAM" id="SSF49503">
    <property type="entry name" value="Cupredoxins"/>
    <property type="match status" value="1"/>
</dbReference>
<dbReference type="GO" id="GO:0042773">
    <property type="term" value="P:ATP synthesis coupled electron transport"/>
    <property type="evidence" value="ECO:0007669"/>
    <property type="project" value="TreeGrafter"/>
</dbReference>
<keyword evidence="13 19" id="KW-1133">Transmembrane helix</keyword>
<dbReference type="EMBL" id="MG767172">
    <property type="protein sequence ID" value="AXJ93382.1"/>
    <property type="molecule type" value="Genomic_DNA"/>
</dbReference>
<keyword evidence="5 18" id="KW-0813">Transport</keyword>
<dbReference type="InterPro" id="IPR036257">
    <property type="entry name" value="Cyt_c_oxidase_su2_TM_sf"/>
</dbReference>
<dbReference type="InterPro" id="IPR001505">
    <property type="entry name" value="Copper_CuA"/>
</dbReference>
<geneLocation type="mitochondrion" evidence="22"/>
<proteinExistence type="inferred from homology"/>
<evidence type="ECO:0000256" key="1">
    <source>
        <dbReference type="ARBA" id="ARBA00004448"/>
    </source>
</evidence>
<comment type="subunit">
    <text evidence="3">Component of the cytochrome c oxidase (complex IV, CIV), a multisubunit enzyme composed of a catalytic core of 3 subunits and several supernumerary subunits. The complex exists as a monomer or a dimer and forms supercomplexes (SCs) in the inner mitochondrial membrane with ubiquinol-cytochrome c oxidoreductase (cytochrome b-c1 complex, complex III, CIII).</text>
</comment>
<evidence type="ECO:0000256" key="3">
    <source>
        <dbReference type="ARBA" id="ARBA00011164"/>
    </source>
</evidence>
<dbReference type="InterPro" id="IPR002429">
    <property type="entry name" value="CcO_II-like_C"/>
</dbReference>
<dbReference type="InterPro" id="IPR011759">
    <property type="entry name" value="Cyt_c_oxidase_su2_TM_dom"/>
</dbReference>
<evidence type="ECO:0000313" key="22">
    <source>
        <dbReference type="EMBL" id="AXJ93382.1"/>
    </source>
</evidence>
<dbReference type="GO" id="GO:0016491">
    <property type="term" value="F:oxidoreductase activity"/>
    <property type="evidence" value="ECO:0007669"/>
    <property type="project" value="InterPro"/>
</dbReference>
<keyword evidence="15 18" id="KW-0496">Mitochondrion</keyword>
<evidence type="ECO:0000259" key="20">
    <source>
        <dbReference type="PROSITE" id="PS50857"/>
    </source>
</evidence>
<dbReference type="GO" id="GO:0005743">
    <property type="term" value="C:mitochondrial inner membrane"/>
    <property type="evidence" value="ECO:0007669"/>
    <property type="project" value="UniProtKB-SubCell"/>
</dbReference>
<evidence type="ECO:0000256" key="14">
    <source>
        <dbReference type="ARBA" id="ARBA00023008"/>
    </source>
</evidence>
<dbReference type="NCBIfam" id="TIGR02866">
    <property type="entry name" value="CoxB"/>
    <property type="match status" value="1"/>
</dbReference>
<dbReference type="PROSITE" id="PS50999">
    <property type="entry name" value="COX2_TM"/>
    <property type="match status" value="1"/>
</dbReference>
<accession>A0A345WJX6</accession>
<evidence type="ECO:0000256" key="18">
    <source>
        <dbReference type="RuleBase" id="RU000457"/>
    </source>
</evidence>
<dbReference type="Gene3D" id="2.60.40.420">
    <property type="entry name" value="Cupredoxins - blue copper proteins"/>
    <property type="match status" value="1"/>
</dbReference>
<keyword evidence="11" id="KW-1278">Translocase</keyword>
<keyword evidence="9 18" id="KW-0999">Mitochondrion inner membrane</keyword>
<evidence type="ECO:0000256" key="9">
    <source>
        <dbReference type="ARBA" id="ARBA00022792"/>
    </source>
</evidence>
<dbReference type="PANTHER" id="PTHR22888:SF9">
    <property type="entry name" value="CYTOCHROME C OXIDASE SUBUNIT 2"/>
    <property type="match status" value="1"/>
</dbReference>
<evidence type="ECO:0000256" key="13">
    <source>
        <dbReference type="ARBA" id="ARBA00022989"/>
    </source>
</evidence>
<comment type="cofactor">
    <cofactor evidence="18">
        <name>Cu cation</name>
        <dbReference type="ChEBI" id="CHEBI:23378"/>
    </cofactor>
    <text evidence="18">Binds a copper A center.</text>
</comment>
<feature type="transmembrane region" description="Helical" evidence="19">
    <location>
        <begin position="20"/>
        <end position="46"/>
    </location>
</feature>
<dbReference type="PRINTS" id="PR01166">
    <property type="entry name" value="CYCOXIDASEII"/>
</dbReference>
<evidence type="ECO:0000256" key="19">
    <source>
        <dbReference type="SAM" id="Phobius"/>
    </source>
</evidence>
<evidence type="ECO:0000256" key="8">
    <source>
        <dbReference type="ARBA" id="ARBA00022723"/>
    </source>
</evidence>